<protein>
    <recommendedName>
        <fullName evidence="5">Methyl-accepting transducer domain-containing protein</fullName>
    </recommendedName>
</protein>
<dbReference type="SMART" id="SM00283">
    <property type="entry name" value="MA"/>
    <property type="match status" value="1"/>
</dbReference>
<keyword evidence="4" id="KW-0472">Membrane</keyword>
<organism evidence="6 7">
    <name type="scientific">Paenibacillus crassostreae</name>
    <dbReference type="NCBI Taxonomy" id="1763538"/>
    <lineage>
        <taxon>Bacteria</taxon>
        <taxon>Bacillati</taxon>
        <taxon>Bacillota</taxon>
        <taxon>Bacilli</taxon>
        <taxon>Bacillales</taxon>
        <taxon>Paenibacillaceae</taxon>
        <taxon>Paenibacillus</taxon>
    </lineage>
</organism>
<dbReference type="GO" id="GO:0006935">
    <property type="term" value="P:chemotaxis"/>
    <property type="evidence" value="ECO:0007669"/>
    <property type="project" value="InterPro"/>
</dbReference>
<gene>
    <name evidence="6" type="ORF">PNBC_02140</name>
</gene>
<dbReference type="PANTHER" id="PTHR32089:SF112">
    <property type="entry name" value="LYSOZYME-LIKE PROTEIN-RELATED"/>
    <property type="match status" value="1"/>
</dbReference>
<evidence type="ECO:0000313" key="6">
    <source>
        <dbReference type="EMBL" id="OAB77491.1"/>
    </source>
</evidence>
<dbReference type="OrthoDB" id="242546at2"/>
<feature type="domain" description="Methyl-accepting transducer" evidence="5">
    <location>
        <begin position="222"/>
        <end position="472"/>
    </location>
</feature>
<dbReference type="GO" id="GO:0004888">
    <property type="term" value="F:transmembrane signaling receptor activity"/>
    <property type="evidence" value="ECO:0007669"/>
    <property type="project" value="InterPro"/>
</dbReference>
<dbReference type="Gene3D" id="1.10.287.950">
    <property type="entry name" value="Methyl-accepting chemotaxis protein"/>
    <property type="match status" value="1"/>
</dbReference>
<name>A0A167GEB5_9BACL</name>
<keyword evidence="1 3" id="KW-0807">Transducer</keyword>
<dbReference type="GO" id="GO:0007165">
    <property type="term" value="P:signal transduction"/>
    <property type="evidence" value="ECO:0007669"/>
    <property type="project" value="UniProtKB-KW"/>
</dbReference>
<feature type="transmembrane region" description="Helical" evidence="4">
    <location>
        <begin position="156"/>
        <end position="174"/>
    </location>
</feature>
<dbReference type="PRINTS" id="PR00260">
    <property type="entry name" value="CHEMTRNSDUCR"/>
</dbReference>
<proteinExistence type="inferred from homology"/>
<dbReference type="InterPro" id="IPR004089">
    <property type="entry name" value="MCPsignal_dom"/>
</dbReference>
<comment type="caution">
    <text evidence="6">The sequence shown here is derived from an EMBL/GenBank/DDBJ whole genome shotgun (WGS) entry which is preliminary data.</text>
</comment>
<reference evidence="6 7" key="1">
    <citation type="submission" date="2016-02" db="EMBL/GenBank/DDBJ databases">
        <title>Paenibacillus sp. LPB0068, isolated from Crassostrea gigas.</title>
        <authorList>
            <person name="Shin S.-K."/>
            <person name="Yi H."/>
        </authorList>
    </citation>
    <scope>NUCLEOTIDE SEQUENCE [LARGE SCALE GENOMIC DNA]</scope>
    <source>
        <strain evidence="6 7">LPB0068</strain>
    </source>
</reference>
<feature type="transmembrane region" description="Helical" evidence="4">
    <location>
        <begin position="30"/>
        <end position="47"/>
    </location>
</feature>
<feature type="transmembrane region" description="Helical" evidence="4">
    <location>
        <begin position="53"/>
        <end position="73"/>
    </location>
</feature>
<sequence>MKIKNILRIGSKDGDELLSVKEQDVMRRNMVLIIAFSIAVLMSIAAINLSDLFAMTNITFVINAITLGIMLLFHSKRKYIHLTSYLGVLGVILTSSLQIIYTPSMNGLSSVYYLIILSLITMKATLTIITMVCGMGMAYVLVMVKGDQVGVNPEDSVGLLVIYMIVCFMIVLLLRASSKLMKDTDDARKQTEILLDEQRLHKEQLLHNVVTVTQHMMEVTQSMEENTASFQQMNVAFQEIATGAVTQVDTTLSINDSIQQMAEMIQGMTTSTETLLIQTNETNHLSETGKGKVETLKDAIIEFKLEIDGMATDIEELTQRVNETSQFSQTIREIANQTNLLSLNASIEAARAGEYGQGFSVVAREIRKLSELTSTAAEQITQQLQNFTVKTNETLLRMNLVAEQMTLSSELTQETSESFDSIKGSIGELLQVSQEYGSMMHEVTQYSTSVGDSTNHLASVNEQTSATLQELSATLQLLLENNQMSMESTKKAEQNLKAIVE</sequence>
<feature type="transmembrane region" description="Helical" evidence="4">
    <location>
        <begin position="111"/>
        <end position="144"/>
    </location>
</feature>
<evidence type="ECO:0000259" key="5">
    <source>
        <dbReference type="PROSITE" id="PS50111"/>
    </source>
</evidence>
<keyword evidence="7" id="KW-1185">Reference proteome</keyword>
<evidence type="ECO:0000256" key="3">
    <source>
        <dbReference type="PROSITE-ProRule" id="PRU00284"/>
    </source>
</evidence>
<dbReference type="InterPro" id="IPR004090">
    <property type="entry name" value="Chemotax_Me-accpt_rcpt"/>
</dbReference>
<evidence type="ECO:0000256" key="2">
    <source>
        <dbReference type="ARBA" id="ARBA00029447"/>
    </source>
</evidence>
<dbReference type="RefSeq" id="WP_068654778.1">
    <property type="nucleotide sequence ID" value="NZ_CP017770.1"/>
</dbReference>
<dbReference type="Pfam" id="PF00015">
    <property type="entry name" value="MCPsignal"/>
    <property type="match status" value="1"/>
</dbReference>
<dbReference type="PROSITE" id="PS50111">
    <property type="entry name" value="CHEMOTAXIS_TRANSDUC_2"/>
    <property type="match status" value="1"/>
</dbReference>
<keyword evidence="4" id="KW-0812">Transmembrane</keyword>
<dbReference type="PANTHER" id="PTHR32089">
    <property type="entry name" value="METHYL-ACCEPTING CHEMOTAXIS PROTEIN MCPB"/>
    <property type="match status" value="1"/>
</dbReference>
<evidence type="ECO:0000256" key="1">
    <source>
        <dbReference type="ARBA" id="ARBA00023224"/>
    </source>
</evidence>
<dbReference type="Proteomes" id="UP000077134">
    <property type="component" value="Unassembled WGS sequence"/>
</dbReference>
<dbReference type="AlphaFoldDB" id="A0A167GEB5"/>
<dbReference type="SUPFAM" id="SSF58104">
    <property type="entry name" value="Methyl-accepting chemotaxis protein (MCP) signaling domain"/>
    <property type="match status" value="1"/>
</dbReference>
<dbReference type="STRING" id="1763538.LPB68_11145"/>
<dbReference type="EMBL" id="LSFN01000004">
    <property type="protein sequence ID" value="OAB77491.1"/>
    <property type="molecule type" value="Genomic_DNA"/>
</dbReference>
<comment type="similarity">
    <text evidence="2">Belongs to the methyl-accepting chemotaxis (MCP) protein family.</text>
</comment>
<evidence type="ECO:0000313" key="7">
    <source>
        <dbReference type="Proteomes" id="UP000077134"/>
    </source>
</evidence>
<accession>A0A167GEB5</accession>
<dbReference type="GO" id="GO:0016020">
    <property type="term" value="C:membrane"/>
    <property type="evidence" value="ECO:0007669"/>
    <property type="project" value="InterPro"/>
</dbReference>
<dbReference type="KEGG" id="pcx:LPB68_11145"/>
<feature type="transmembrane region" description="Helical" evidence="4">
    <location>
        <begin position="85"/>
        <end position="105"/>
    </location>
</feature>
<evidence type="ECO:0000256" key="4">
    <source>
        <dbReference type="SAM" id="Phobius"/>
    </source>
</evidence>
<keyword evidence="4" id="KW-1133">Transmembrane helix</keyword>